<evidence type="ECO:0000259" key="3">
    <source>
        <dbReference type="Pfam" id="PF13586"/>
    </source>
</evidence>
<evidence type="ECO:0000259" key="2">
    <source>
        <dbReference type="Pfam" id="PF05598"/>
    </source>
</evidence>
<dbReference type="OrthoDB" id="9770860at2"/>
<geneLocation type="plasmid" evidence="4 5">
    <name>Cy782203</name>
</geneLocation>
<keyword evidence="1" id="KW-0175">Coiled coil</keyword>
<feature type="coiled-coil region" evidence="1">
    <location>
        <begin position="122"/>
        <end position="158"/>
    </location>
</feature>
<feature type="domain" description="Transposase InsH N-terminal" evidence="2">
    <location>
        <begin position="20"/>
        <end position="116"/>
    </location>
</feature>
<accession>E0UND6</accession>
<reference evidence="5" key="1">
    <citation type="journal article" date="2011" name="MBio">
        <title>Novel metabolic attributes of the genus Cyanothece, comprising a group of unicellular nitrogen-fixing Cyanobacteria.</title>
        <authorList>
            <person name="Bandyopadhyay A."/>
            <person name="Elvitigala T."/>
            <person name="Welsh E."/>
            <person name="Stockel J."/>
            <person name="Liberton M."/>
            <person name="Min H."/>
            <person name="Sherman L.A."/>
            <person name="Pakrasi H.B."/>
        </authorList>
    </citation>
    <scope>NUCLEOTIDE SEQUENCE [LARGE SCALE GENOMIC DNA]</scope>
    <source>
        <strain evidence="5">PCC 7822</strain>
        <plasmid evidence="5">Cy782203</plasmid>
    </source>
</reference>
<dbReference type="HOGENOM" id="CLU_040038_5_2_3"/>
<dbReference type="KEGG" id="cyj:Cyan7822_6813"/>
<feature type="domain" description="Transposase DDE" evidence="3">
    <location>
        <begin position="364"/>
        <end position="453"/>
    </location>
</feature>
<keyword evidence="4" id="KW-0614">Plasmid</keyword>
<sequence>MYRKSPQSSITPDNFNLPFEGKLSPNNRWVIMAELIPWAEFEEEYGKIFSQTTGAPAKPFRMALGALIIKEKLGTSDRETLEQIKENPYLQYFIGLSSYSNEEPFESSMMVHFRQRIDSKIVNKINQKIVKNLREINQEEENNKKKAEEREVEKILNKGKLILDATCAPGDIKYPNDLSLLNQARQQTEKILDCLYKSVKISLKKPRTYRKSGRKDYLKVVKKRRPSEKERREAIRKQLQYVKRNLSHIDKLIEAGAELSRLRSTKYKMLLVVVEVYRQQLWMYQNFSSRIDDRIVSLTQPHIRPIVRGKAGKPVEFGAKISVSCFENYVFLDHLSWDNFNESGDLKFQVERYKEFTGYYPESIHVDKIYRTRANREWCKVRGIRISGPPLGRPPKNVIQQDKKQAIDDERFRNAIEGKFGQAKRRFSLNLVMTKLPETSETSIAITFLVVNLSTLLRQFLSIFLWLFFKSKTFELKQQF</sequence>
<evidence type="ECO:0000256" key="1">
    <source>
        <dbReference type="SAM" id="Coils"/>
    </source>
</evidence>
<dbReference type="PANTHER" id="PTHR33803">
    <property type="entry name" value="IS1478 TRANSPOSASE"/>
    <property type="match status" value="1"/>
</dbReference>
<protein>
    <submittedName>
        <fullName evidence="4">Transposase</fullName>
    </submittedName>
</protein>
<keyword evidence="5" id="KW-1185">Reference proteome</keyword>
<dbReference type="Proteomes" id="UP000008206">
    <property type="component" value="Plasmid Cy782203"/>
</dbReference>
<dbReference type="InterPro" id="IPR047710">
    <property type="entry name" value="Transpos_IS5-like"/>
</dbReference>
<evidence type="ECO:0000313" key="5">
    <source>
        <dbReference type="Proteomes" id="UP000008206"/>
    </source>
</evidence>
<dbReference type="InterPro" id="IPR008490">
    <property type="entry name" value="Transposase_InsH_N"/>
</dbReference>
<proteinExistence type="predicted"/>
<dbReference type="Pfam" id="PF05598">
    <property type="entry name" value="DUF772"/>
    <property type="match status" value="1"/>
</dbReference>
<organism evidence="4 5">
    <name type="scientific">Gloeothece verrucosa (strain PCC 7822)</name>
    <name type="common">Cyanothece sp. (strain PCC 7822)</name>
    <dbReference type="NCBI Taxonomy" id="497965"/>
    <lineage>
        <taxon>Bacteria</taxon>
        <taxon>Bacillati</taxon>
        <taxon>Cyanobacteriota</taxon>
        <taxon>Cyanophyceae</taxon>
        <taxon>Oscillatoriophycideae</taxon>
        <taxon>Chroococcales</taxon>
        <taxon>Aphanothecaceae</taxon>
        <taxon>Gloeothece</taxon>
        <taxon>Gloeothece verrucosa</taxon>
    </lineage>
</organism>
<dbReference type="PANTHER" id="PTHR33803:SF3">
    <property type="entry name" value="BLL1974 PROTEIN"/>
    <property type="match status" value="1"/>
</dbReference>
<gene>
    <name evidence="4" type="ordered locus">Cyan7822_6813</name>
</gene>
<dbReference type="AlphaFoldDB" id="E0UND6"/>
<evidence type="ECO:0000313" key="4">
    <source>
        <dbReference type="EMBL" id="ADN18466.1"/>
    </source>
</evidence>
<dbReference type="Pfam" id="PF13586">
    <property type="entry name" value="DDE_Tnp_1_2"/>
    <property type="match status" value="1"/>
</dbReference>
<dbReference type="NCBIfam" id="NF033578">
    <property type="entry name" value="transpos_IS5_1"/>
    <property type="match status" value="1"/>
</dbReference>
<dbReference type="InterPro" id="IPR025668">
    <property type="entry name" value="Tnp_DDE_dom"/>
</dbReference>
<name>E0UND6_GLOV7</name>
<dbReference type="EMBL" id="CP002201">
    <property type="protein sequence ID" value="ADN18466.1"/>
    <property type="molecule type" value="Genomic_DNA"/>
</dbReference>